<dbReference type="SUPFAM" id="SSF53474">
    <property type="entry name" value="alpha/beta-Hydrolases"/>
    <property type="match status" value="1"/>
</dbReference>
<dbReference type="InterPro" id="IPR029058">
    <property type="entry name" value="AB_hydrolase_fold"/>
</dbReference>
<comment type="caution">
    <text evidence="2">The sequence shown here is derived from an EMBL/GenBank/DDBJ whole genome shotgun (WGS) entry which is preliminary data.</text>
</comment>
<evidence type="ECO:0000259" key="1">
    <source>
        <dbReference type="Pfam" id="PF12146"/>
    </source>
</evidence>
<dbReference type="Proteomes" id="UP000295087">
    <property type="component" value="Unassembled WGS sequence"/>
</dbReference>
<reference evidence="2 3" key="1">
    <citation type="submission" date="2019-03" db="EMBL/GenBank/DDBJ databases">
        <title>Genomic Encyclopedia of Type Strains, Phase IV (KMG-IV): sequencing the most valuable type-strain genomes for metagenomic binning, comparative biology and taxonomic classification.</title>
        <authorList>
            <person name="Goeker M."/>
        </authorList>
    </citation>
    <scope>NUCLEOTIDE SEQUENCE [LARGE SCALE GENOMIC DNA]</scope>
    <source>
        <strain evidence="2 3">DSM 44496</strain>
    </source>
</reference>
<dbReference type="RefSeq" id="WP_067490002.1">
    <property type="nucleotide sequence ID" value="NZ_SNXK01000005.1"/>
</dbReference>
<sequence length="269" mass="28401">MSATALPSGAVAHWFPGKPGASTLVVLPALGVTARHYQRFAETAQAQGLHVLTLDYRGQGDSALVISRGTQFGCADLVTGDLTEAIAWARAQEAGPLLVVGHSLGGQLAAALESMSPGEFDGLVLVAAGTPHWRAFTGRGRLVPLILPTVFAAMARARGVFDGRRFGFGLQSARLIGDWARMARTGSWSTTPAVLPSRPFPILAVSFGSDQLAPASAVDALVRLFPGATTTRTHFGEPAGHVEWMKRPEVVVDALDQWVVQIFAPDNRG</sequence>
<evidence type="ECO:0000313" key="3">
    <source>
        <dbReference type="Proteomes" id="UP000295087"/>
    </source>
</evidence>
<name>A0A4V3CN65_NOCIG</name>
<dbReference type="InterPro" id="IPR017208">
    <property type="entry name" value="UCP037442_abhydr"/>
</dbReference>
<keyword evidence="2" id="KW-0378">Hydrolase</keyword>
<feature type="domain" description="Serine aminopeptidase S33" evidence="1">
    <location>
        <begin position="23"/>
        <end position="130"/>
    </location>
</feature>
<gene>
    <name evidence="2" type="ORF">DFR75_105110</name>
</gene>
<keyword evidence="3" id="KW-1185">Reference proteome</keyword>
<accession>A0A4V3CN65</accession>
<dbReference type="Pfam" id="PF12146">
    <property type="entry name" value="Hydrolase_4"/>
    <property type="match status" value="1"/>
</dbReference>
<dbReference type="GO" id="GO:0016787">
    <property type="term" value="F:hydrolase activity"/>
    <property type="evidence" value="ECO:0007669"/>
    <property type="project" value="UniProtKB-KW"/>
</dbReference>
<protein>
    <submittedName>
        <fullName evidence="2">Putative alpha/beta hydrolase</fullName>
    </submittedName>
</protein>
<dbReference type="InterPro" id="IPR022742">
    <property type="entry name" value="Hydrolase_4"/>
</dbReference>
<dbReference type="EMBL" id="SNXK01000005">
    <property type="protein sequence ID" value="TDP32872.1"/>
    <property type="molecule type" value="Genomic_DNA"/>
</dbReference>
<dbReference type="AlphaFoldDB" id="A0A4V3CN65"/>
<evidence type="ECO:0000313" key="2">
    <source>
        <dbReference type="EMBL" id="TDP32872.1"/>
    </source>
</evidence>
<organism evidence="2 3">
    <name type="scientific">Nocardia ignorata</name>
    <dbReference type="NCBI Taxonomy" id="145285"/>
    <lineage>
        <taxon>Bacteria</taxon>
        <taxon>Bacillati</taxon>
        <taxon>Actinomycetota</taxon>
        <taxon>Actinomycetes</taxon>
        <taxon>Mycobacteriales</taxon>
        <taxon>Nocardiaceae</taxon>
        <taxon>Nocardia</taxon>
    </lineage>
</organism>
<proteinExistence type="predicted"/>
<dbReference type="Gene3D" id="3.40.50.1820">
    <property type="entry name" value="alpha/beta hydrolase"/>
    <property type="match status" value="1"/>
</dbReference>
<dbReference type="PIRSF" id="PIRSF037442">
    <property type="entry name" value="UCP037442_abhydr"/>
    <property type="match status" value="1"/>
</dbReference>